<comment type="caution">
    <text evidence="3">The sequence shown here is derived from an EMBL/GenBank/DDBJ whole genome shotgun (WGS) entry which is preliminary data.</text>
</comment>
<dbReference type="EMBL" id="BAABBX010000013">
    <property type="protein sequence ID" value="GAA4188830.1"/>
    <property type="molecule type" value="Genomic_DNA"/>
</dbReference>
<dbReference type="InterPro" id="IPR010330">
    <property type="entry name" value="CoiA_nuc"/>
</dbReference>
<evidence type="ECO:0000313" key="4">
    <source>
        <dbReference type="Proteomes" id="UP001500213"/>
    </source>
</evidence>
<feature type="compositionally biased region" description="Basic and acidic residues" evidence="1">
    <location>
        <begin position="463"/>
        <end position="474"/>
    </location>
</feature>
<feature type="compositionally biased region" description="Pro residues" evidence="1">
    <location>
        <begin position="311"/>
        <end position="328"/>
    </location>
</feature>
<name>A0ABP8ARJ7_9MICO</name>
<feature type="domain" description="Competence protein CoiA nuclease-like" evidence="2">
    <location>
        <begin position="88"/>
        <end position="197"/>
    </location>
</feature>
<proteinExistence type="predicted"/>
<organism evidence="3 4">
    <name type="scientific">Gryllotalpicola kribbensis</name>
    <dbReference type="NCBI Taxonomy" id="993084"/>
    <lineage>
        <taxon>Bacteria</taxon>
        <taxon>Bacillati</taxon>
        <taxon>Actinomycetota</taxon>
        <taxon>Actinomycetes</taxon>
        <taxon>Micrococcales</taxon>
        <taxon>Microbacteriaceae</taxon>
        <taxon>Gryllotalpicola</taxon>
    </lineage>
</organism>
<feature type="region of interest" description="Disordered" evidence="1">
    <location>
        <begin position="307"/>
        <end position="334"/>
    </location>
</feature>
<feature type="region of interest" description="Disordered" evidence="1">
    <location>
        <begin position="455"/>
        <end position="474"/>
    </location>
</feature>
<dbReference type="RefSeq" id="WP_344775589.1">
    <property type="nucleotide sequence ID" value="NZ_BAABBX010000013.1"/>
</dbReference>
<protein>
    <recommendedName>
        <fullName evidence="2">Competence protein CoiA nuclease-like domain-containing protein</fullName>
    </recommendedName>
</protein>
<evidence type="ECO:0000313" key="3">
    <source>
        <dbReference type="EMBL" id="GAA4188830.1"/>
    </source>
</evidence>
<evidence type="ECO:0000259" key="2">
    <source>
        <dbReference type="Pfam" id="PF06054"/>
    </source>
</evidence>
<reference evidence="4" key="1">
    <citation type="journal article" date="2019" name="Int. J. Syst. Evol. Microbiol.">
        <title>The Global Catalogue of Microorganisms (GCM) 10K type strain sequencing project: providing services to taxonomists for standard genome sequencing and annotation.</title>
        <authorList>
            <consortium name="The Broad Institute Genomics Platform"/>
            <consortium name="The Broad Institute Genome Sequencing Center for Infectious Disease"/>
            <person name="Wu L."/>
            <person name="Ma J."/>
        </authorList>
    </citation>
    <scope>NUCLEOTIDE SEQUENCE [LARGE SCALE GENOMIC DNA]</scope>
    <source>
        <strain evidence="4">JCM 17593</strain>
    </source>
</reference>
<dbReference type="Proteomes" id="UP001500213">
    <property type="component" value="Unassembled WGS sequence"/>
</dbReference>
<evidence type="ECO:0000256" key="1">
    <source>
        <dbReference type="SAM" id="MobiDB-lite"/>
    </source>
</evidence>
<dbReference type="Pfam" id="PF06054">
    <property type="entry name" value="CoiA_nuc"/>
    <property type="match status" value="1"/>
</dbReference>
<sequence>MTVLEGSHADQLAAFQREERNFVYGRLDTGDPWFLSDDEAIERRLFVRENVLCPVPDCDTPQLTTVHRPVHRDHLRHLSKSAIDHAAESVFHANACALIKEWLDRRYPKSHAQREQWSDNGKRRADVMLTSEDGTARIAFEIQYSSLSVLEWRQRHDSYREQGIVDVWLFGHNGHHFRPTGDDAVKLSDVHRAILKSGSPVMWLNPVIQLVGVAWRDMPLHKLVGTMVTAAEMLPVLDPGSKPAWVNLLDLDAFNVARDGLHSAWLDELVENTRRRKEHNEAVQLDLQEARARAAEQEYRDLLPIHQVPQKPMPPQPIVETKPPPLPSPQLRSPAVDERAARRAREDQIVSTAEAARRRIAEHYGPWHGSDAHLAAVSFFTSGAPELDEHWQAEAYFELVAGQQASFTVGDVARVAARRSELPLASSTSAAAAWVDRLVRHGFLTYVWRPDGQVQPTGTGRAGGHEFNRVVRRP</sequence>
<keyword evidence="4" id="KW-1185">Reference proteome</keyword>
<gene>
    <name evidence="3" type="ORF">GCM10022288_15690</name>
</gene>
<accession>A0ABP8ARJ7</accession>